<feature type="domain" description="STAS" evidence="3">
    <location>
        <begin position="4"/>
        <end position="113"/>
    </location>
</feature>
<comment type="similarity">
    <text evidence="1 2">Belongs to the anti-sigma-factor antagonist family.</text>
</comment>
<evidence type="ECO:0000256" key="2">
    <source>
        <dbReference type="RuleBase" id="RU003749"/>
    </source>
</evidence>
<dbReference type="Pfam" id="PF01740">
    <property type="entry name" value="STAS"/>
    <property type="match status" value="1"/>
</dbReference>
<evidence type="ECO:0000256" key="1">
    <source>
        <dbReference type="ARBA" id="ARBA00009013"/>
    </source>
</evidence>
<dbReference type="NCBIfam" id="TIGR00377">
    <property type="entry name" value="ant_ant_sig"/>
    <property type="match status" value="1"/>
</dbReference>
<proteinExistence type="inferred from homology"/>
<protein>
    <recommendedName>
        <fullName evidence="2">Anti-sigma factor antagonist</fullName>
    </recommendedName>
</protein>
<gene>
    <name evidence="4" type="ORF">ENJ89_08815</name>
</gene>
<dbReference type="GO" id="GO:0043856">
    <property type="term" value="F:anti-sigma factor antagonist activity"/>
    <property type="evidence" value="ECO:0007669"/>
    <property type="project" value="InterPro"/>
</dbReference>
<dbReference type="AlphaFoldDB" id="A0A7V5UFG5"/>
<dbReference type="Gene3D" id="3.30.750.24">
    <property type="entry name" value="STAS domain"/>
    <property type="match status" value="1"/>
</dbReference>
<name>A0A7V5UFG5_CALAY</name>
<evidence type="ECO:0000313" key="4">
    <source>
        <dbReference type="EMBL" id="HHJ53279.1"/>
    </source>
</evidence>
<dbReference type="Proteomes" id="UP000886124">
    <property type="component" value="Unassembled WGS sequence"/>
</dbReference>
<dbReference type="PROSITE" id="PS50801">
    <property type="entry name" value="STAS"/>
    <property type="match status" value="1"/>
</dbReference>
<dbReference type="EMBL" id="DROD01000561">
    <property type="protein sequence ID" value="HHJ53279.1"/>
    <property type="molecule type" value="Genomic_DNA"/>
</dbReference>
<comment type="caution">
    <text evidence="4">The sequence shown here is derived from an EMBL/GenBank/DDBJ whole genome shotgun (WGS) entry which is preliminary data.</text>
</comment>
<dbReference type="InterPro" id="IPR003658">
    <property type="entry name" value="Anti-sigma_ant"/>
</dbReference>
<dbReference type="PANTHER" id="PTHR33495">
    <property type="entry name" value="ANTI-SIGMA FACTOR ANTAGONIST TM_1081-RELATED-RELATED"/>
    <property type="match status" value="1"/>
</dbReference>
<dbReference type="InterPro" id="IPR002645">
    <property type="entry name" value="STAS_dom"/>
</dbReference>
<dbReference type="InterPro" id="IPR036513">
    <property type="entry name" value="STAS_dom_sf"/>
</dbReference>
<dbReference type="CDD" id="cd07043">
    <property type="entry name" value="STAS_anti-anti-sigma_factors"/>
    <property type="match status" value="1"/>
</dbReference>
<reference evidence="4" key="1">
    <citation type="journal article" date="2020" name="mSystems">
        <title>Genome- and Community-Level Interaction Insights into Carbon Utilization and Element Cycling Functions of Hydrothermarchaeota in Hydrothermal Sediment.</title>
        <authorList>
            <person name="Zhou Z."/>
            <person name="Liu Y."/>
            <person name="Xu W."/>
            <person name="Pan J."/>
            <person name="Luo Z.H."/>
            <person name="Li M."/>
        </authorList>
    </citation>
    <scope>NUCLEOTIDE SEQUENCE [LARGE SCALE GENOMIC DNA]</scope>
    <source>
        <strain evidence="4">HyVt-527</strain>
    </source>
</reference>
<accession>A0A7V5UFG5</accession>
<organism evidence="4">
    <name type="scientific">Caldithrix abyssi</name>
    <dbReference type="NCBI Taxonomy" id="187145"/>
    <lineage>
        <taxon>Bacteria</taxon>
        <taxon>Pseudomonadati</taxon>
        <taxon>Calditrichota</taxon>
        <taxon>Calditrichia</taxon>
        <taxon>Calditrichales</taxon>
        <taxon>Calditrichaceae</taxon>
        <taxon>Caldithrix</taxon>
    </lineage>
</organism>
<sequence>MTDFEVQSAQADDVAILRLKGYLDAHTVPRFEAAIAKLVKEGQYRILVDMENLEYISSAGLGVFMGFIEEVREKNGDIKLCNLTDKVFRVFDLLGFPTLFDILKTEREALEKFKATE</sequence>
<dbReference type="SUPFAM" id="SSF52091">
    <property type="entry name" value="SpoIIaa-like"/>
    <property type="match status" value="1"/>
</dbReference>
<evidence type="ECO:0000259" key="3">
    <source>
        <dbReference type="PROSITE" id="PS50801"/>
    </source>
</evidence>